<gene>
    <name evidence="1" type="ORF">G6F50_017418</name>
</gene>
<organism evidence="1 2">
    <name type="scientific">Rhizopus delemar</name>
    <dbReference type="NCBI Taxonomy" id="936053"/>
    <lineage>
        <taxon>Eukaryota</taxon>
        <taxon>Fungi</taxon>
        <taxon>Fungi incertae sedis</taxon>
        <taxon>Mucoromycota</taxon>
        <taxon>Mucoromycotina</taxon>
        <taxon>Mucoromycetes</taxon>
        <taxon>Mucorales</taxon>
        <taxon>Mucorineae</taxon>
        <taxon>Rhizopodaceae</taxon>
        <taxon>Rhizopus</taxon>
    </lineage>
</organism>
<comment type="caution">
    <text evidence="1">The sequence shown here is derived from an EMBL/GenBank/DDBJ whole genome shotgun (WGS) entry which is preliminary data.</text>
</comment>
<name>A0A9P6XQP7_9FUNG</name>
<sequence>MLCPLRFSQNRSANSLLCRRTPPHGSPGAATIPGAHPSACVRLRGDRCRGVRAVRQPVSAGRGPPAGQGPGLGRAQCRLVLPAGDDLVPGIRGRRGAVQVRWHQARCRP</sequence>
<evidence type="ECO:0000313" key="1">
    <source>
        <dbReference type="EMBL" id="KAG1530291.1"/>
    </source>
</evidence>
<reference evidence="1 2" key="1">
    <citation type="journal article" date="2020" name="Microb. Genom.">
        <title>Genetic diversity of clinical and environmental Mucorales isolates obtained from an investigation of mucormycosis cases among solid organ transplant recipients.</title>
        <authorList>
            <person name="Nguyen M.H."/>
            <person name="Kaul D."/>
            <person name="Muto C."/>
            <person name="Cheng S.J."/>
            <person name="Richter R.A."/>
            <person name="Bruno V.M."/>
            <person name="Liu G."/>
            <person name="Beyhan S."/>
            <person name="Sundermann A.J."/>
            <person name="Mounaud S."/>
            <person name="Pasculle A.W."/>
            <person name="Nierman W.C."/>
            <person name="Driscoll E."/>
            <person name="Cumbie R."/>
            <person name="Clancy C.J."/>
            <person name="Dupont C.L."/>
        </authorList>
    </citation>
    <scope>NUCLEOTIDE SEQUENCE [LARGE SCALE GENOMIC DNA]</scope>
    <source>
        <strain evidence="1 2">GL24</strain>
    </source>
</reference>
<dbReference type="Proteomes" id="UP000740926">
    <property type="component" value="Unassembled WGS sequence"/>
</dbReference>
<dbReference type="AlphaFoldDB" id="A0A9P6XQP7"/>
<accession>A0A9P6XQP7</accession>
<evidence type="ECO:0000313" key="2">
    <source>
        <dbReference type="Proteomes" id="UP000740926"/>
    </source>
</evidence>
<protein>
    <submittedName>
        <fullName evidence="1">Uncharacterized protein</fullName>
    </submittedName>
</protein>
<keyword evidence="2" id="KW-1185">Reference proteome</keyword>
<proteinExistence type="predicted"/>
<dbReference type="EMBL" id="JAANIU010012758">
    <property type="protein sequence ID" value="KAG1530291.1"/>
    <property type="molecule type" value="Genomic_DNA"/>
</dbReference>